<evidence type="ECO:0000313" key="2">
    <source>
        <dbReference type="EMBL" id="KAF7310114.1"/>
    </source>
</evidence>
<keyword evidence="3" id="KW-1185">Reference proteome</keyword>
<comment type="caution">
    <text evidence="2">The sequence shown here is derived from an EMBL/GenBank/DDBJ whole genome shotgun (WGS) entry which is preliminary data.</text>
</comment>
<feature type="region of interest" description="Disordered" evidence="1">
    <location>
        <begin position="1"/>
        <end position="35"/>
    </location>
</feature>
<name>A0A8H6T3A4_9AGAR</name>
<feature type="region of interest" description="Disordered" evidence="1">
    <location>
        <begin position="351"/>
        <end position="423"/>
    </location>
</feature>
<evidence type="ECO:0000313" key="3">
    <source>
        <dbReference type="Proteomes" id="UP000636479"/>
    </source>
</evidence>
<feature type="compositionally biased region" description="Pro residues" evidence="1">
    <location>
        <begin position="20"/>
        <end position="29"/>
    </location>
</feature>
<dbReference type="EMBL" id="JACAZF010000003">
    <property type="protein sequence ID" value="KAF7310114.1"/>
    <property type="molecule type" value="Genomic_DNA"/>
</dbReference>
<reference evidence="2" key="1">
    <citation type="submission" date="2020-05" db="EMBL/GenBank/DDBJ databases">
        <title>Mycena genomes resolve the evolution of fungal bioluminescence.</title>
        <authorList>
            <person name="Tsai I.J."/>
        </authorList>
    </citation>
    <scope>NUCLEOTIDE SEQUENCE</scope>
    <source>
        <strain evidence="2">171206Taipei</strain>
    </source>
</reference>
<sequence length="616" mass="69004">MSGSSTETARPPDNPESTTTPPPTSPPTQPFDAAYNHEHLPPLEDFAGALLDSDLELNNLPTGTTFDLPSLRSLRKIGNDQFLLDRRREAIEKGAAALNKPFLRNAEIAPRRLAEKTFSVVFKLLDTLLGNFETVNQSEGAGTACRVNFNQYWVLTQALNRLSGEAESSFWVAGEKVPQPPTWGTGWNIRKDWFSQNDHEILAICYRVEVEHFLTQLDKYHDYVNGTPQAPDAASREALDQVLKDMSSSNNTKSYRAPSVASSRAPTHDSSFQSSRYPLFNDTSIQFNAGGVPPAFSQPDNRPGLMRELFEPVLPKRESVPPSGFGQDRFGGEAERLRQMRFGSAMPRDVPAHLGFGYPATNDQAPPIRNPPNGDPGGDDDPDDDPARGPPGRLPNLPRGNPASGGRIPAANEAVQSDGKAVNPKEDHFDLKLKQENVPAWDGDVDTISRWMLKVNNLARRAESVHRQLGTIVPQRLTGAAEIWYWSLPVSYRSTIEANWDTLRAAFHDYFLNRKWLDRQRGRAMRARYRESGHSKETPSEYYIRKTELINQVYTLDPSGIILEVMDGAPSTWNTVLNTQLYSDLVSFQTAIRYHEDALMKLDNNEREYARRTART</sequence>
<dbReference type="RefSeq" id="XP_037223564.1">
    <property type="nucleotide sequence ID" value="XM_037360679.1"/>
</dbReference>
<proteinExistence type="predicted"/>
<accession>A0A8H6T3A4</accession>
<feature type="region of interest" description="Disordered" evidence="1">
    <location>
        <begin position="246"/>
        <end position="275"/>
    </location>
</feature>
<gene>
    <name evidence="2" type="ORF">MIND_00384800</name>
</gene>
<dbReference type="Proteomes" id="UP000636479">
    <property type="component" value="Unassembled WGS sequence"/>
</dbReference>
<dbReference type="GeneID" id="59343195"/>
<protein>
    <submittedName>
        <fullName evidence="2">TY3B-TY3B protein</fullName>
    </submittedName>
</protein>
<evidence type="ECO:0000256" key="1">
    <source>
        <dbReference type="SAM" id="MobiDB-lite"/>
    </source>
</evidence>
<dbReference type="OrthoDB" id="3203159at2759"/>
<organism evidence="2 3">
    <name type="scientific">Mycena indigotica</name>
    <dbReference type="NCBI Taxonomy" id="2126181"/>
    <lineage>
        <taxon>Eukaryota</taxon>
        <taxon>Fungi</taxon>
        <taxon>Dikarya</taxon>
        <taxon>Basidiomycota</taxon>
        <taxon>Agaricomycotina</taxon>
        <taxon>Agaricomycetes</taxon>
        <taxon>Agaricomycetidae</taxon>
        <taxon>Agaricales</taxon>
        <taxon>Marasmiineae</taxon>
        <taxon>Mycenaceae</taxon>
        <taxon>Mycena</taxon>
    </lineage>
</organism>
<dbReference type="AlphaFoldDB" id="A0A8H6T3A4"/>